<keyword evidence="2 7" id="KW-0812">Transmembrane</keyword>
<evidence type="ECO:0000256" key="4">
    <source>
        <dbReference type="ARBA" id="ARBA00022840"/>
    </source>
</evidence>
<dbReference type="Proteomes" id="UP001330016">
    <property type="component" value="Unassembled WGS sequence"/>
</dbReference>
<dbReference type="EMBL" id="JAQSGK010000083">
    <property type="protein sequence ID" value="MEE6717191.1"/>
    <property type="molecule type" value="Genomic_DNA"/>
</dbReference>
<dbReference type="PANTHER" id="PTHR43394:SF1">
    <property type="entry name" value="ATP-BINDING CASSETTE SUB-FAMILY B MEMBER 10, MITOCHONDRIAL"/>
    <property type="match status" value="1"/>
</dbReference>
<dbReference type="InterPro" id="IPR036640">
    <property type="entry name" value="ABC1_TM_sf"/>
</dbReference>
<dbReference type="Pfam" id="PF00005">
    <property type="entry name" value="ABC_tran"/>
    <property type="match status" value="1"/>
</dbReference>
<feature type="transmembrane region" description="Helical" evidence="7">
    <location>
        <begin position="15"/>
        <end position="38"/>
    </location>
</feature>
<dbReference type="RefSeq" id="WP_331244620.1">
    <property type="nucleotide sequence ID" value="NZ_JAQSGJ010000083.1"/>
</dbReference>
<dbReference type="PROSITE" id="PS50929">
    <property type="entry name" value="ABC_TM1F"/>
    <property type="match status" value="1"/>
</dbReference>
<dbReference type="Gene3D" id="3.40.50.300">
    <property type="entry name" value="P-loop containing nucleotide triphosphate hydrolases"/>
    <property type="match status" value="1"/>
</dbReference>
<comment type="caution">
    <text evidence="10">The sequence shown here is derived from an EMBL/GenBank/DDBJ whole genome shotgun (WGS) entry which is preliminary data.</text>
</comment>
<feature type="transmembrane region" description="Helical" evidence="7">
    <location>
        <begin position="139"/>
        <end position="167"/>
    </location>
</feature>
<sequence length="548" mass="60932">MHLFHYFFRHPKDCFFVLFNITVLATTTVFVGIATTQILNWIVGRVYSKFILWCGILLATYFVRVLFSYLETRAKYVLIQKIDTSIRMDVADTIAKRTVSSFHKESVDTYTSWLSNDIQTINSLGVSNAIMICQQLLEILMSCITLAAFHYSLAITAAFLAVLMFFLPKTLQTWMSKETVAMTRANERFLHRVSDVLSGFDTLSINNLTSIVPRHVLAAAKDVNEHVNSWANASGATYATTNGLGWVSSVIIFFQVGWLIFRNLTTVGTLQGAQFFTGTIFSELSGITYNWQELRSVEPVFVKIFNKSSLHNLSFAHTQPGQVPSPLVRLSRAIAVESVTYSYEPSHPVLNNISCTFSTGSKTVITGDSGKGKSTLLKILSHQITDYTGEVKYDDVDYRSITANQLYTQLYFIEQNPYIFNETIAWNITLGRDGDDAAARLSNVIRATGLTDLIRTLPENGNTVLTSGGENISGGQKQRIALARALFAGRSIILMDEGTSALDKQASRSLEDYLIGLSDVTVIMVTHHLSEHLAKSADQVFTIDSLGN</sequence>
<evidence type="ECO:0000256" key="6">
    <source>
        <dbReference type="ARBA" id="ARBA00023136"/>
    </source>
</evidence>
<gene>
    <name evidence="10" type="ORF">PS435_15225</name>
</gene>
<dbReference type="Pfam" id="PF00664">
    <property type="entry name" value="ABC_membrane"/>
    <property type="match status" value="1"/>
</dbReference>
<keyword evidence="11" id="KW-1185">Reference proteome</keyword>
<dbReference type="InterPro" id="IPR003439">
    <property type="entry name" value="ABC_transporter-like_ATP-bd"/>
</dbReference>
<dbReference type="GO" id="GO:0005524">
    <property type="term" value="F:ATP binding"/>
    <property type="evidence" value="ECO:0007669"/>
    <property type="project" value="UniProtKB-KW"/>
</dbReference>
<dbReference type="SMART" id="SM00382">
    <property type="entry name" value="AAA"/>
    <property type="match status" value="1"/>
</dbReference>
<evidence type="ECO:0000313" key="11">
    <source>
        <dbReference type="Proteomes" id="UP001330016"/>
    </source>
</evidence>
<dbReference type="InterPro" id="IPR039421">
    <property type="entry name" value="Type_1_exporter"/>
</dbReference>
<keyword evidence="4 10" id="KW-0067">ATP-binding</keyword>
<reference evidence="10 11" key="1">
    <citation type="submission" date="2023-02" db="EMBL/GenBank/DDBJ databases">
        <title>The predominant lactic acid bacteria and yeasts involved in the spontaneous fermentation of millet during the production of the traditional porridge Hausa koko in Ghana.</title>
        <authorList>
            <person name="Atter A."/>
            <person name="Diaz M."/>
        </authorList>
    </citation>
    <scope>NUCLEOTIDE SEQUENCE [LARGE SCALE GENOMIC DNA]</scope>
    <source>
        <strain evidence="10 11">FI11640</strain>
    </source>
</reference>
<keyword evidence="6 7" id="KW-0472">Membrane</keyword>
<evidence type="ECO:0000259" key="9">
    <source>
        <dbReference type="PROSITE" id="PS50929"/>
    </source>
</evidence>
<organism evidence="10 11">
    <name type="scientific">Schleiferilactobacillus harbinensis</name>
    <dbReference type="NCBI Taxonomy" id="304207"/>
    <lineage>
        <taxon>Bacteria</taxon>
        <taxon>Bacillati</taxon>
        <taxon>Bacillota</taxon>
        <taxon>Bacilli</taxon>
        <taxon>Lactobacillales</taxon>
        <taxon>Lactobacillaceae</taxon>
        <taxon>Schleiferilactobacillus</taxon>
    </lineage>
</organism>
<dbReference type="InterPro" id="IPR027417">
    <property type="entry name" value="P-loop_NTPase"/>
</dbReference>
<evidence type="ECO:0000256" key="7">
    <source>
        <dbReference type="SAM" id="Phobius"/>
    </source>
</evidence>
<dbReference type="PROSITE" id="PS50893">
    <property type="entry name" value="ABC_TRANSPORTER_2"/>
    <property type="match status" value="1"/>
</dbReference>
<dbReference type="PANTHER" id="PTHR43394">
    <property type="entry name" value="ATP-DEPENDENT PERMEASE MDL1, MITOCHONDRIAL"/>
    <property type="match status" value="1"/>
</dbReference>
<dbReference type="SUPFAM" id="SSF52540">
    <property type="entry name" value="P-loop containing nucleoside triphosphate hydrolases"/>
    <property type="match status" value="1"/>
</dbReference>
<evidence type="ECO:0000256" key="1">
    <source>
        <dbReference type="ARBA" id="ARBA00004651"/>
    </source>
</evidence>
<evidence type="ECO:0000313" key="10">
    <source>
        <dbReference type="EMBL" id="MEE6717191.1"/>
    </source>
</evidence>
<feature type="transmembrane region" description="Helical" evidence="7">
    <location>
        <begin position="50"/>
        <end position="70"/>
    </location>
</feature>
<dbReference type="SUPFAM" id="SSF90123">
    <property type="entry name" value="ABC transporter transmembrane region"/>
    <property type="match status" value="1"/>
</dbReference>
<dbReference type="Gene3D" id="1.20.1560.10">
    <property type="entry name" value="ABC transporter type 1, transmembrane domain"/>
    <property type="match status" value="1"/>
</dbReference>
<evidence type="ECO:0000256" key="3">
    <source>
        <dbReference type="ARBA" id="ARBA00022741"/>
    </source>
</evidence>
<feature type="transmembrane region" description="Helical" evidence="7">
    <location>
        <begin position="243"/>
        <end position="261"/>
    </location>
</feature>
<keyword evidence="3" id="KW-0547">Nucleotide-binding</keyword>
<evidence type="ECO:0000256" key="2">
    <source>
        <dbReference type="ARBA" id="ARBA00022692"/>
    </source>
</evidence>
<protein>
    <submittedName>
        <fullName evidence="10">ABC transporter ATP-binding protein</fullName>
    </submittedName>
</protein>
<dbReference type="InterPro" id="IPR011527">
    <property type="entry name" value="ABC1_TM_dom"/>
</dbReference>
<evidence type="ECO:0000259" key="8">
    <source>
        <dbReference type="PROSITE" id="PS50893"/>
    </source>
</evidence>
<keyword evidence="5 7" id="KW-1133">Transmembrane helix</keyword>
<name>A0ABU7T3K3_9LACO</name>
<dbReference type="CDD" id="cd03228">
    <property type="entry name" value="ABCC_MRP_Like"/>
    <property type="match status" value="1"/>
</dbReference>
<feature type="domain" description="ABC transporter" evidence="8">
    <location>
        <begin position="334"/>
        <end position="546"/>
    </location>
</feature>
<accession>A0ABU7T3K3</accession>
<dbReference type="InterPro" id="IPR017871">
    <property type="entry name" value="ABC_transporter-like_CS"/>
</dbReference>
<evidence type="ECO:0000256" key="5">
    <source>
        <dbReference type="ARBA" id="ARBA00022989"/>
    </source>
</evidence>
<dbReference type="InterPro" id="IPR003593">
    <property type="entry name" value="AAA+_ATPase"/>
</dbReference>
<dbReference type="PROSITE" id="PS00211">
    <property type="entry name" value="ABC_TRANSPORTER_1"/>
    <property type="match status" value="1"/>
</dbReference>
<feature type="domain" description="ABC transmembrane type-1" evidence="9">
    <location>
        <begin position="21"/>
        <end position="296"/>
    </location>
</feature>
<comment type="subcellular location">
    <subcellularLocation>
        <location evidence="1">Cell membrane</location>
        <topology evidence="1">Multi-pass membrane protein</topology>
    </subcellularLocation>
</comment>
<proteinExistence type="predicted"/>